<evidence type="ECO:0000313" key="3">
    <source>
        <dbReference type="Proteomes" id="UP000427769"/>
    </source>
</evidence>
<dbReference type="RefSeq" id="WP_155303058.1">
    <property type="nucleotide sequence ID" value="NZ_AP021875.1"/>
</dbReference>
<accession>A0A5K7YZZ5</accession>
<dbReference type="KEGG" id="dwd:DSCW_14120"/>
<feature type="domain" description="DUF488" evidence="1">
    <location>
        <begin position="3"/>
        <end position="124"/>
    </location>
</feature>
<dbReference type="Proteomes" id="UP000427769">
    <property type="component" value="Chromosome"/>
</dbReference>
<protein>
    <recommendedName>
        <fullName evidence="1">DUF488 domain-containing protein</fullName>
    </recommendedName>
</protein>
<gene>
    <name evidence="2" type="ORF">DSCW_14120</name>
</gene>
<dbReference type="AlphaFoldDB" id="A0A5K7YZZ5"/>
<proteinExistence type="predicted"/>
<dbReference type="EMBL" id="AP021875">
    <property type="protein sequence ID" value="BBO73995.1"/>
    <property type="molecule type" value="Genomic_DNA"/>
</dbReference>
<sequence length="130" mass="14918">MTIRIVRLGSDRYKNEGLRIGTVRRPPRGIPKSEFSTQNWYDVWLPNVAPTNELMKIGQAVKTEKDWIAFARKYRSEMKNPEKSRIIDLLAALSHNSNISVGCYCENESRCHRSILKELLAERGAKIASQ</sequence>
<keyword evidence="3" id="KW-1185">Reference proteome</keyword>
<name>A0A5K7YZZ5_9BACT</name>
<organism evidence="2 3">
    <name type="scientific">Desulfosarcina widdelii</name>
    <dbReference type="NCBI Taxonomy" id="947919"/>
    <lineage>
        <taxon>Bacteria</taxon>
        <taxon>Pseudomonadati</taxon>
        <taxon>Thermodesulfobacteriota</taxon>
        <taxon>Desulfobacteria</taxon>
        <taxon>Desulfobacterales</taxon>
        <taxon>Desulfosarcinaceae</taxon>
        <taxon>Desulfosarcina</taxon>
    </lineage>
</organism>
<dbReference type="InterPro" id="IPR054495">
    <property type="entry name" value="DUF488-N3a"/>
</dbReference>
<evidence type="ECO:0000259" key="1">
    <source>
        <dbReference type="Pfam" id="PF22751"/>
    </source>
</evidence>
<reference evidence="2 3" key="1">
    <citation type="submission" date="2019-11" db="EMBL/GenBank/DDBJ databases">
        <title>Comparative genomics of hydrocarbon-degrading Desulfosarcina strains.</title>
        <authorList>
            <person name="Watanabe M."/>
            <person name="Kojima H."/>
            <person name="Fukui M."/>
        </authorList>
    </citation>
    <scope>NUCLEOTIDE SEQUENCE [LARGE SCALE GENOMIC DNA]</scope>
    <source>
        <strain evidence="2 3">PP31</strain>
    </source>
</reference>
<evidence type="ECO:0000313" key="2">
    <source>
        <dbReference type="EMBL" id="BBO73995.1"/>
    </source>
</evidence>
<dbReference type="OrthoDB" id="9790745at2"/>
<dbReference type="Pfam" id="PF22751">
    <property type="entry name" value="DUF488-N3a"/>
    <property type="match status" value="1"/>
</dbReference>